<evidence type="ECO:0000256" key="1">
    <source>
        <dbReference type="SAM" id="SignalP"/>
    </source>
</evidence>
<dbReference type="RefSeq" id="WP_394470605.1">
    <property type="nucleotide sequence ID" value="NZ_JBIGHY010000003.1"/>
</dbReference>
<evidence type="ECO:0000313" key="3">
    <source>
        <dbReference type="Proteomes" id="UP001606300"/>
    </source>
</evidence>
<proteinExistence type="predicted"/>
<dbReference type="PROSITE" id="PS51257">
    <property type="entry name" value="PROKAR_LIPOPROTEIN"/>
    <property type="match status" value="1"/>
</dbReference>
<comment type="caution">
    <text evidence="2">The sequence shown here is derived from an EMBL/GenBank/DDBJ whole genome shotgun (WGS) entry which is preliminary data.</text>
</comment>
<accession>A0ABW7ENS2</accession>
<sequence>MNLRLPALAVLATALVAACSKAPPEAVPLPASAPVAAAEAAPPARRVDAWLGRWQGPEGTFLEITGAPGAYRVTVHNLDGPRSFEASATEAGLSFVRDGVTQTVRAGHGADTGMKWLADKQDCLVVKAGEGYCRG</sequence>
<evidence type="ECO:0000313" key="2">
    <source>
        <dbReference type="EMBL" id="MFG6414534.1"/>
    </source>
</evidence>
<name>A0ABW7ENS2_9BURK</name>
<feature type="chain" id="PRO_5047424192" description="Lipoprotein" evidence="1">
    <location>
        <begin position="23"/>
        <end position="135"/>
    </location>
</feature>
<reference evidence="2 3" key="1">
    <citation type="submission" date="2024-09" db="EMBL/GenBank/DDBJ databases">
        <title>Novel species of the genus Pelomonas and Roseateles isolated from streams.</title>
        <authorList>
            <person name="Lu H."/>
        </authorList>
    </citation>
    <scope>NUCLEOTIDE SEQUENCE [LARGE SCALE GENOMIC DNA]</scope>
    <source>
        <strain evidence="2 3">DC23W</strain>
    </source>
</reference>
<gene>
    <name evidence="2" type="ORF">ACG02S_11575</name>
</gene>
<feature type="signal peptide" evidence="1">
    <location>
        <begin position="1"/>
        <end position="22"/>
    </location>
</feature>
<protein>
    <recommendedName>
        <fullName evidence="4">Lipoprotein</fullName>
    </recommendedName>
</protein>
<keyword evidence="1" id="KW-0732">Signal</keyword>
<dbReference type="Proteomes" id="UP001606300">
    <property type="component" value="Unassembled WGS sequence"/>
</dbReference>
<evidence type="ECO:0008006" key="4">
    <source>
        <dbReference type="Google" id="ProtNLM"/>
    </source>
</evidence>
<dbReference type="EMBL" id="JBIGHY010000003">
    <property type="protein sequence ID" value="MFG6414534.1"/>
    <property type="molecule type" value="Genomic_DNA"/>
</dbReference>
<keyword evidence="3" id="KW-1185">Reference proteome</keyword>
<organism evidence="2 3">
    <name type="scientific">Pelomonas dachongensis</name>
    <dbReference type="NCBI Taxonomy" id="3299029"/>
    <lineage>
        <taxon>Bacteria</taxon>
        <taxon>Pseudomonadati</taxon>
        <taxon>Pseudomonadota</taxon>
        <taxon>Betaproteobacteria</taxon>
        <taxon>Burkholderiales</taxon>
        <taxon>Sphaerotilaceae</taxon>
        <taxon>Roseateles</taxon>
    </lineage>
</organism>